<gene>
    <name evidence="1" type="ORF">HAX54_044608</name>
</gene>
<protein>
    <submittedName>
        <fullName evidence="1">Uncharacterized protein</fullName>
    </submittedName>
</protein>
<comment type="caution">
    <text evidence="1">The sequence shown here is derived from an EMBL/GenBank/DDBJ whole genome shotgun (WGS) entry which is preliminary data.</text>
</comment>
<dbReference type="EMBL" id="JACEIK010006827">
    <property type="protein sequence ID" value="MCE3049329.1"/>
    <property type="molecule type" value="Genomic_DNA"/>
</dbReference>
<dbReference type="Proteomes" id="UP000823775">
    <property type="component" value="Unassembled WGS sequence"/>
</dbReference>
<organism evidence="1 2">
    <name type="scientific">Datura stramonium</name>
    <name type="common">Jimsonweed</name>
    <name type="synonym">Common thornapple</name>
    <dbReference type="NCBI Taxonomy" id="4076"/>
    <lineage>
        <taxon>Eukaryota</taxon>
        <taxon>Viridiplantae</taxon>
        <taxon>Streptophyta</taxon>
        <taxon>Embryophyta</taxon>
        <taxon>Tracheophyta</taxon>
        <taxon>Spermatophyta</taxon>
        <taxon>Magnoliopsida</taxon>
        <taxon>eudicotyledons</taxon>
        <taxon>Gunneridae</taxon>
        <taxon>Pentapetalae</taxon>
        <taxon>asterids</taxon>
        <taxon>lamiids</taxon>
        <taxon>Solanales</taxon>
        <taxon>Solanaceae</taxon>
        <taxon>Solanoideae</taxon>
        <taxon>Datureae</taxon>
        <taxon>Datura</taxon>
    </lineage>
</organism>
<evidence type="ECO:0000313" key="2">
    <source>
        <dbReference type="Proteomes" id="UP000823775"/>
    </source>
</evidence>
<accession>A0ABS8WGK6</accession>
<keyword evidence="2" id="KW-1185">Reference proteome</keyword>
<sequence length="117" mass="12746">MGKGAAKFELLVNRDRCNGQSTAAMRLSGQLEVRRSGKGGLAIGSAVVDPIRHSRLDPLGNQGLPRTDPIVSPPFSVQRTFDRHDSLAAVELLPLQWSPLTSSLEFPAHFSFLKHKS</sequence>
<reference evidence="1 2" key="1">
    <citation type="journal article" date="2021" name="BMC Genomics">
        <title>Datura genome reveals duplications of psychoactive alkaloid biosynthetic genes and high mutation rate following tissue culture.</title>
        <authorList>
            <person name="Rajewski A."/>
            <person name="Carter-House D."/>
            <person name="Stajich J."/>
            <person name="Litt A."/>
        </authorList>
    </citation>
    <scope>NUCLEOTIDE SEQUENCE [LARGE SCALE GENOMIC DNA]</scope>
    <source>
        <strain evidence="1">AR-01</strain>
    </source>
</reference>
<proteinExistence type="predicted"/>
<name>A0ABS8WGK6_DATST</name>
<evidence type="ECO:0000313" key="1">
    <source>
        <dbReference type="EMBL" id="MCE3049329.1"/>
    </source>
</evidence>